<dbReference type="AlphaFoldDB" id="A0A382DM26"/>
<dbReference type="PRINTS" id="PR00080">
    <property type="entry name" value="SDRFAMILY"/>
</dbReference>
<evidence type="ECO:0000256" key="1">
    <source>
        <dbReference type="ARBA" id="ARBA00006484"/>
    </source>
</evidence>
<dbReference type="PANTHER" id="PTHR43639:SF1">
    <property type="entry name" value="SHORT-CHAIN DEHYDROGENASE_REDUCTASE FAMILY PROTEIN"/>
    <property type="match status" value="1"/>
</dbReference>
<protein>
    <recommendedName>
        <fullName evidence="4">Short-chain dehydrogenase</fullName>
    </recommendedName>
</protein>
<organism evidence="3">
    <name type="scientific">marine metagenome</name>
    <dbReference type="NCBI Taxonomy" id="408172"/>
    <lineage>
        <taxon>unclassified sequences</taxon>
        <taxon>metagenomes</taxon>
        <taxon>ecological metagenomes</taxon>
    </lineage>
</organism>
<sequence>MANSVLITGGAKRLGKEMALSLAQKGWDVALHFRNSESDAETTRQRIEKTGVVCRLFQANLERAHEAVDMLRKVLKEFPELDLLVNNASVFDESPLATVDEEVFDRQFDVNFKSPFFMTQQYTKNCMSGHVVNILDTKIQSNRAGRFTAYNLSKKALMHLTQMSAIDLAPRFRVNAIAPGPVLKASHASEEEFQIRIQQTPLKLEIPGSSIVSALNYLIENPNLTGEILYCDNGSHLN</sequence>
<name>A0A382DM26_9ZZZZ</name>
<dbReference type="Gene3D" id="3.40.50.720">
    <property type="entry name" value="NAD(P)-binding Rossmann-like Domain"/>
    <property type="match status" value="1"/>
</dbReference>
<accession>A0A382DM26</accession>
<dbReference type="Pfam" id="PF00106">
    <property type="entry name" value="adh_short"/>
    <property type="match status" value="1"/>
</dbReference>
<dbReference type="EMBL" id="UINC01040074">
    <property type="protein sequence ID" value="SVB39438.1"/>
    <property type="molecule type" value="Genomic_DNA"/>
</dbReference>
<evidence type="ECO:0000256" key="2">
    <source>
        <dbReference type="ARBA" id="ARBA00023002"/>
    </source>
</evidence>
<dbReference type="InterPro" id="IPR036291">
    <property type="entry name" value="NAD(P)-bd_dom_sf"/>
</dbReference>
<reference evidence="3" key="1">
    <citation type="submission" date="2018-05" db="EMBL/GenBank/DDBJ databases">
        <authorList>
            <person name="Lanie J.A."/>
            <person name="Ng W.-L."/>
            <person name="Kazmierczak K.M."/>
            <person name="Andrzejewski T.M."/>
            <person name="Davidsen T.M."/>
            <person name="Wayne K.J."/>
            <person name="Tettelin H."/>
            <person name="Glass J.I."/>
            <person name="Rusch D."/>
            <person name="Podicherti R."/>
            <person name="Tsui H.-C.T."/>
            <person name="Winkler M.E."/>
        </authorList>
    </citation>
    <scope>NUCLEOTIDE SEQUENCE</scope>
</reference>
<dbReference type="InterPro" id="IPR002347">
    <property type="entry name" value="SDR_fam"/>
</dbReference>
<evidence type="ECO:0000313" key="3">
    <source>
        <dbReference type="EMBL" id="SVB39438.1"/>
    </source>
</evidence>
<proteinExistence type="inferred from homology"/>
<keyword evidence="2" id="KW-0560">Oxidoreductase</keyword>
<dbReference type="GO" id="GO:0016491">
    <property type="term" value="F:oxidoreductase activity"/>
    <property type="evidence" value="ECO:0007669"/>
    <property type="project" value="UniProtKB-KW"/>
</dbReference>
<evidence type="ECO:0008006" key="4">
    <source>
        <dbReference type="Google" id="ProtNLM"/>
    </source>
</evidence>
<dbReference type="SUPFAM" id="SSF51735">
    <property type="entry name" value="NAD(P)-binding Rossmann-fold domains"/>
    <property type="match status" value="1"/>
</dbReference>
<gene>
    <name evidence="3" type="ORF">METZ01_LOCUS192292</name>
</gene>
<dbReference type="PANTHER" id="PTHR43639">
    <property type="entry name" value="OXIDOREDUCTASE, SHORT-CHAIN DEHYDROGENASE/REDUCTASE FAMILY (AFU_ORTHOLOGUE AFUA_5G02870)"/>
    <property type="match status" value="1"/>
</dbReference>
<dbReference type="PRINTS" id="PR00081">
    <property type="entry name" value="GDHRDH"/>
</dbReference>
<comment type="similarity">
    <text evidence="1">Belongs to the short-chain dehydrogenases/reductases (SDR) family.</text>
</comment>